<evidence type="ECO:0000313" key="2">
    <source>
        <dbReference type="Proteomes" id="UP001497680"/>
    </source>
</evidence>
<name>A0ACC0CKT6_9PEZI</name>
<keyword evidence="2" id="KW-1185">Reference proteome</keyword>
<dbReference type="Proteomes" id="UP001497680">
    <property type="component" value="Unassembled WGS sequence"/>
</dbReference>
<reference evidence="1 2" key="1">
    <citation type="journal article" date="2022" name="New Phytol.">
        <title>Ecological generalism drives hyperdiversity of secondary metabolite gene clusters in xylarialean endophytes.</title>
        <authorList>
            <person name="Franco M.E.E."/>
            <person name="Wisecaver J.H."/>
            <person name="Arnold A.E."/>
            <person name="Ju Y.M."/>
            <person name="Slot J.C."/>
            <person name="Ahrendt S."/>
            <person name="Moore L.P."/>
            <person name="Eastman K.E."/>
            <person name="Scott K."/>
            <person name="Konkel Z."/>
            <person name="Mondo S.J."/>
            <person name="Kuo A."/>
            <person name="Hayes R.D."/>
            <person name="Haridas S."/>
            <person name="Andreopoulos B."/>
            <person name="Riley R."/>
            <person name="LaButti K."/>
            <person name="Pangilinan J."/>
            <person name="Lipzen A."/>
            <person name="Amirebrahimi M."/>
            <person name="Yan J."/>
            <person name="Adam C."/>
            <person name="Keymanesh K."/>
            <person name="Ng V."/>
            <person name="Louie K."/>
            <person name="Northen T."/>
            <person name="Drula E."/>
            <person name="Henrissat B."/>
            <person name="Hsieh H.M."/>
            <person name="Youens-Clark K."/>
            <person name="Lutzoni F."/>
            <person name="Miadlikowska J."/>
            <person name="Eastwood D.C."/>
            <person name="Hamelin R.C."/>
            <person name="Grigoriev I.V."/>
            <person name="U'Ren J.M."/>
        </authorList>
    </citation>
    <scope>NUCLEOTIDE SEQUENCE [LARGE SCALE GENOMIC DNA]</scope>
    <source>
        <strain evidence="1 2">ER1909</strain>
    </source>
</reference>
<evidence type="ECO:0000313" key="1">
    <source>
        <dbReference type="EMBL" id="KAI6080976.1"/>
    </source>
</evidence>
<accession>A0ACC0CKT6</accession>
<comment type="caution">
    <text evidence="1">The sequence shown here is derived from an EMBL/GenBank/DDBJ whole genome shotgun (WGS) entry which is preliminary data.</text>
</comment>
<organism evidence="1 2">
    <name type="scientific">Hypoxylon rubiginosum</name>
    <dbReference type="NCBI Taxonomy" id="110542"/>
    <lineage>
        <taxon>Eukaryota</taxon>
        <taxon>Fungi</taxon>
        <taxon>Dikarya</taxon>
        <taxon>Ascomycota</taxon>
        <taxon>Pezizomycotina</taxon>
        <taxon>Sordariomycetes</taxon>
        <taxon>Xylariomycetidae</taxon>
        <taxon>Xylariales</taxon>
        <taxon>Hypoxylaceae</taxon>
        <taxon>Hypoxylon</taxon>
    </lineage>
</organism>
<protein>
    <submittedName>
        <fullName evidence="1">Uncharacterized protein</fullName>
    </submittedName>
</protein>
<sequence length="269" mass="31161">MAYSVNTACLPSPREPECLPFLDEERKYGRRVPGSKLVSRGIREPWLSCKALYSHLALVVIYTSVLLVIFKTGNSRDVCEARWSPAREATKWEDRNLEAFLDKSIFAGEPSPEVDSAWSELMTGINIKILPQEMDQLGISSIAFRDGSGYVGSLSVYHELHCVKKIRQWFYYDHYYANLSQHDRFGERAHVEHCIEELRVSIACHGDTTVIPYDWLHDIDQERTLLGITFRDDEPLHRCVNWDKLHKWAQSRRVDIRDTSVFTPEDDQL</sequence>
<proteinExistence type="predicted"/>
<gene>
    <name evidence="1" type="ORF">F4821DRAFT_250332</name>
</gene>
<dbReference type="EMBL" id="MU394413">
    <property type="protein sequence ID" value="KAI6080976.1"/>
    <property type="molecule type" value="Genomic_DNA"/>
</dbReference>